<comment type="similarity">
    <text evidence="9">Belongs to the SecD/SecF family. SecF subfamily.</text>
</comment>
<feature type="transmembrane region" description="Helical" evidence="9">
    <location>
        <begin position="16"/>
        <end position="35"/>
    </location>
</feature>
<dbReference type="AlphaFoldDB" id="A0A7C0X0Z5"/>
<evidence type="ECO:0000259" key="10">
    <source>
        <dbReference type="Pfam" id="PF02355"/>
    </source>
</evidence>
<dbReference type="NCBIfam" id="NF006354">
    <property type="entry name" value="PRK08578.1-2"/>
    <property type="match status" value="1"/>
</dbReference>
<keyword evidence="3 9" id="KW-1003">Cell membrane</keyword>
<evidence type="ECO:0000256" key="1">
    <source>
        <dbReference type="ARBA" id="ARBA00004651"/>
    </source>
</evidence>
<dbReference type="Proteomes" id="UP000885863">
    <property type="component" value="Unassembled WGS sequence"/>
</dbReference>
<dbReference type="PANTHER" id="PTHR30081">
    <property type="entry name" value="PROTEIN-EXPORT MEMBRANE PROTEIN SEC"/>
    <property type="match status" value="1"/>
</dbReference>
<keyword evidence="8 9" id="KW-0472">Membrane</keyword>
<keyword evidence="2 9" id="KW-0813">Transport</keyword>
<reference evidence="11" key="1">
    <citation type="journal article" date="2020" name="mSystems">
        <title>Genome- and Community-Level Interaction Insights into Carbon Utilization and Element Cycling Functions of Hydrothermarchaeota in Hydrothermal Sediment.</title>
        <authorList>
            <person name="Zhou Z."/>
            <person name="Liu Y."/>
            <person name="Xu W."/>
            <person name="Pan J."/>
            <person name="Luo Z.H."/>
            <person name="Li M."/>
        </authorList>
    </citation>
    <scope>NUCLEOTIDE SEQUENCE [LARGE SCALE GENOMIC DNA]</scope>
    <source>
        <strain evidence="11">HyVt-185</strain>
        <strain evidence="12">HyVt-386</strain>
    </source>
</reference>
<dbReference type="Proteomes" id="UP000885936">
    <property type="component" value="Unassembled WGS sequence"/>
</dbReference>
<protein>
    <recommendedName>
        <fullName evidence="9">Protein-export membrane protein SecF</fullName>
    </recommendedName>
</protein>
<comment type="caution">
    <text evidence="9">Lacks conserved residue(s) required for the propagation of feature annotation.</text>
</comment>
<dbReference type="PANTHER" id="PTHR30081:SF8">
    <property type="entry name" value="PROTEIN TRANSLOCASE SUBUNIT SECF"/>
    <property type="match status" value="1"/>
</dbReference>
<feature type="transmembrane region" description="Helical" evidence="9">
    <location>
        <begin position="256"/>
        <end position="283"/>
    </location>
</feature>
<evidence type="ECO:0000256" key="4">
    <source>
        <dbReference type="ARBA" id="ARBA00022692"/>
    </source>
</evidence>
<dbReference type="EMBL" id="DRIE01000131">
    <property type="protein sequence ID" value="HEC57810.1"/>
    <property type="molecule type" value="Genomic_DNA"/>
</dbReference>
<dbReference type="GO" id="GO:0065002">
    <property type="term" value="P:intracellular protein transmembrane transport"/>
    <property type="evidence" value="ECO:0007669"/>
    <property type="project" value="UniProtKB-UniRule"/>
</dbReference>
<evidence type="ECO:0000313" key="11">
    <source>
        <dbReference type="EMBL" id="HDM36165.1"/>
    </source>
</evidence>
<feature type="transmembrane region" description="Helical" evidence="9">
    <location>
        <begin position="219"/>
        <end position="244"/>
    </location>
</feature>
<feature type="transmembrane region" description="Helical" evidence="9">
    <location>
        <begin position="126"/>
        <end position="145"/>
    </location>
</feature>
<dbReference type="InterPro" id="IPR024921">
    <property type="entry name" value="SecF_arc"/>
</dbReference>
<evidence type="ECO:0000256" key="7">
    <source>
        <dbReference type="ARBA" id="ARBA00023010"/>
    </source>
</evidence>
<evidence type="ECO:0000256" key="9">
    <source>
        <dbReference type="HAMAP-Rule" id="MF_01464"/>
    </source>
</evidence>
<comment type="subunit">
    <text evidence="9">Part of the protein translocation apparatus. Forms a complex with SecD.</text>
</comment>
<dbReference type="GO" id="GO:0006605">
    <property type="term" value="P:protein targeting"/>
    <property type="evidence" value="ECO:0007669"/>
    <property type="project" value="UniProtKB-UniRule"/>
</dbReference>
<dbReference type="Gene3D" id="1.20.1640.10">
    <property type="entry name" value="Multidrug efflux transporter AcrB transmembrane domain"/>
    <property type="match status" value="1"/>
</dbReference>
<keyword evidence="6 9" id="KW-1133">Transmembrane helix</keyword>
<dbReference type="GO" id="GO:0005886">
    <property type="term" value="C:plasma membrane"/>
    <property type="evidence" value="ECO:0007669"/>
    <property type="project" value="UniProtKB-SubCell"/>
</dbReference>
<evidence type="ECO:0000256" key="8">
    <source>
        <dbReference type="ARBA" id="ARBA00023136"/>
    </source>
</evidence>
<evidence type="ECO:0000256" key="2">
    <source>
        <dbReference type="ARBA" id="ARBA00022448"/>
    </source>
</evidence>
<evidence type="ECO:0000256" key="5">
    <source>
        <dbReference type="ARBA" id="ARBA00022927"/>
    </source>
</evidence>
<comment type="function">
    <text evidence="9">Involved in protein export.</text>
</comment>
<comment type="subcellular location">
    <subcellularLocation>
        <location evidence="1 9">Cell membrane</location>
        <topology evidence="1 9">Multi-pass membrane protein</topology>
    </subcellularLocation>
</comment>
<proteinExistence type="inferred from homology"/>
<evidence type="ECO:0000256" key="6">
    <source>
        <dbReference type="ARBA" id="ARBA00022989"/>
    </source>
</evidence>
<keyword evidence="7 9" id="KW-0811">Translocation</keyword>
<evidence type="ECO:0000256" key="3">
    <source>
        <dbReference type="ARBA" id="ARBA00022475"/>
    </source>
</evidence>
<evidence type="ECO:0000313" key="12">
    <source>
        <dbReference type="EMBL" id="HEC57810.1"/>
    </source>
</evidence>
<dbReference type="HAMAP" id="MF_01464_A">
    <property type="entry name" value="SecF_A"/>
    <property type="match status" value="1"/>
</dbReference>
<dbReference type="Pfam" id="PF02355">
    <property type="entry name" value="SecD_SecF_C"/>
    <property type="match status" value="1"/>
</dbReference>
<dbReference type="EMBL" id="DQZR01000118">
    <property type="protein sequence ID" value="HDM36165.1"/>
    <property type="molecule type" value="Genomic_DNA"/>
</dbReference>
<sequence>MFDLEVYSRIPAKKMIVIPVIVLLLALSILSYFYLTTGEPVRMGVAFKGGTVVYLTTDSTDDELRAEFADFRLIDVRDASGSKMLIFGPMDEEKKDQLLSRISSKYGEVQIEDMGEEYSKEQQKQALRAIFFAFALMAIVVLLVFRTAVPAFAVILSAFSDIVTAGACMNIFGIELTLGTVAALLMLIGYSVDSDILLTTRLLKREGSIEDKIKSAVKTGLTMTGTTLSAVFVLFIVSTSMYIISSFTLIPILRDISVVLIFGLVADLMNTWLLNTGILKWYLERIEAKKELARKSKKAKRSKKSGKNKKR</sequence>
<gene>
    <name evidence="9" type="primary">secF</name>
    <name evidence="11" type="ORF">ENG09_02770</name>
    <name evidence="12" type="ORF">ENI32_08090</name>
</gene>
<comment type="caution">
    <text evidence="11">The sequence shown here is derived from an EMBL/GenBank/DDBJ whole genome shotgun (WGS) entry which is preliminary data.</text>
</comment>
<name>A0A7C0X0Z5_9EURY</name>
<dbReference type="SUPFAM" id="SSF82866">
    <property type="entry name" value="Multidrug efflux transporter AcrB transmembrane domain"/>
    <property type="match status" value="1"/>
</dbReference>
<keyword evidence="5 9" id="KW-0653">Protein transport</keyword>
<dbReference type="InterPro" id="IPR048634">
    <property type="entry name" value="SecD_SecF_C"/>
</dbReference>
<feature type="domain" description="Protein export membrane protein SecD/SecF C-terminal" evidence="10">
    <location>
        <begin position="98"/>
        <end position="284"/>
    </location>
</feature>
<keyword evidence="4 9" id="KW-0812">Transmembrane</keyword>
<dbReference type="InterPro" id="IPR022813">
    <property type="entry name" value="SecD/SecF_arch_bac"/>
</dbReference>
<organism evidence="11">
    <name type="scientific">Candidatus Syntropharchaeum butanivorans</name>
    <dbReference type="NCBI Taxonomy" id="1839936"/>
    <lineage>
        <taxon>Archaea</taxon>
        <taxon>Methanobacteriati</taxon>
        <taxon>Methanobacteriota</taxon>
        <taxon>Stenosarchaea group</taxon>
        <taxon>Methanomicrobia</taxon>
        <taxon>Methanosarcinales</taxon>
        <taxon>ANME-2 cluster</taxon>
        <taxon>Candidatus Syntropharchaeum</taxon>
    </lineage>
</organism>
<accession>A0A7C0X0Z5</accession>
<feature type="transmembrane region" description="Helical" evidence="9">
    <location>
        <begin position="178"/>
        <end position="198"/>
    </location>
</feature>